<evidence type="ECO:0000256" key="1">
    <source>
        <dbReference type="ARBA" id="ARBA00022946"/>
    </source>
</evidence>
<dbReference type="Gene3D" id="3.30.1360.120">
    <property type="entry name" value="Probable tRNA modification gtpase trme, domain 1"/>
    <property type="match status" value="1"/>
</dbReference>
<keyword evidence="1" id="KW-0809">Transit peptide</keyword>
<sequence>MHSAVAVHHDHVTDSRLTVMSAESVRPVRSAILAASAEAVPTPDDDRSPGVAWHYGDPLGEQRTASRGVAVVDRSDRSVIELAGPERLSWLHTISSQHVTDLADRRSAENLSLDLNGRIEDHFVLTDIDDVTWIDTEQFRGRALADFLTKMVFWAQVTPATRDDMAVLTLIGPDARSGPVADLLEIPADADVYAAGDLPERHHDDEPLGFWRVMPPIGEGRTTPVVDVVVPRDDLQAWWSAITAAGARPAGMWTYEALRVAAGRARLGIDTDERTIPHEADWIGDPTQQGAVHLNKGCYRGQETVSRVANIGRAPRRLVLLHLDGSADDRPTTGDAVTAGDRSVGRVGTVVDHFELGPIALALVKRTVPVDAELTAGGAAARIDDDLFVPDDTVPAGRAAQDRLRGRA</sequence>
<dbReference type="PANTHER" id="PTHR22602:SF0">
    <property type="entry name" value="TRANSFERASE CAF17, MITOCHONDRIAL-RELATED"/>
    <property type="match status" value="1"/>
</dbReference>
<dbReference type="AlphaFoldDB" id="A0A7I9V716"/>
<dbReference type="Proteomes" id="UP000444960">
    <property type="component" value="Unassembled WGS sequence"/>
</dbReference>
<evidence type="ECO:0000313" key="3">
    <source>
        <dbReference type="EMBL" id="GEE01168.1"/>
    </source>
</evidence>
<proteinExistence type="predicted"/>
<protein>
    <submittedName>
        <fullName evidence="3">Glycine cleavage system protein T</fullName>
    </submittedName>
</protein>
<evidence type="ECO:0000259" key="2">
    <source>
        <dbReference type="Pfam" id="PF25455"/>
    </source>
</evidence>
<dbReference type="PANTHER" id="PTHR22602">
    <property type="entry name" value="TRANSFERASE CAF17, MITOCHONDRIAL-RELATED"/>
    <property type="match status" value="1"/>
</dbReference>
<dbReference type="SUPFAM" id="SSF103025">
    <property type="entry name" value="Folate-binding domain"/>
    <property type="match status" value="1"/>
</dbReference>
<evidence type="ECO:0000313" key="4">
    <source>
        <dbReference type="Proteomes" id="UP000444960"/>
    </source>
</evidence>
<dbReference type="InterPro" id="IPR045179">
    <property type="entry name" value="YgfZ/GcvT"/>
</dbReference>
<dbReference type="NCBIfam" id="TIGR03317">
    <property type="entry name" value="ygfZ_signature"/>
    <property type="match status" value="1"/>
</dbReference>
<organism evidence="3 4">
    <name type="scientific">Gordonia spumicola</name>
    <dbReference type="NCBI Taxonomy" id="589161"/>
    <lineage>
        <taxon>Bacteria</taxon>
        <taxon>Bacillati</taxon>
        <taxon>Actinomycetota</taxon>
        <taxon>Actinomycetes</taxon>
        <taxon>Mycobacteriales</taxon>
        <taxon>Gordoniaceae</taxon>
        <taxon>Gordonia</taxon>
    </lineage>
</organism>
<dbReference type="InterPro" id="IPR027266">
    <property type="entry name" value="TrmE/GcvT-like"/>
</dbReference>
<dbReference type="InterPro" id="IPR017703">
    <property type="entry name" value="YgfZ/GCV_T_CS"/>
</dbReference>
<dbReference type="GO" id="GO:0016226">
    <property type="term" value="P:iron-sulfur cluster assembly"/>
    <property type="evidence" value="ECO:0007669"/>
    <property type="project" value="TreeGrafter"/>
</dbReference>
<accession>A0A7I9V716</accession>
<keyword evidence="4" id="KW-1185">Reference proteome</keyword>
<reference evidence="4" key="1">
    <citation type="submission" date="2019-06" db="EMBL/GenBank/DDBJ databases">
        <title>Gordonia isolated from sludge of a wastewater treatment plant.</title>
        <authorList>
            <person name="Tamura T."/>
            <person name="Aoyama K."/>
            <person name="Kang Y."/>
            <person name="Saito S."/>
            <person name="Akiyama N."/>
            <person name="Yazawa K."/>
            <person name="Gonoi T."/>
            <person name="Mikami Y."/>
        </authorList>
    </citation>
    <scope>NUCLEOTIDE SEQUENCE [LARGE SCALE GENOMIC DNA]</scope>
    <source>
        <strain evidence="4">NBRC 107696</strain>
    </source>
</reference>
<dbReference type="Pfam" id="PF25455">
    <property type="entry name" value="Beta-barrel_CAF17_C"/>
    <property type="match status" value="1"/>
</dbReference>
<dbReference type="EMBL" id="BJOV01000003">
    <property type="protein sequence ID" value="GEE01168.1"/>
    <property type="molecule type" value="Genomic_DNA"/>
</dbReference>
<gene>
    <name evidence="3" type="ORF">nbrc107696_16140</name>
</gene>
<feature type="domain" description="CAF17 C-terminal" evidence="2">
    <location>
        <begin position="316"/>
        <end position="383"/>
    </location>
</feature>
<dbReference type="InterPro" id="IPR057460">
    <property type="entry name" value="CAF17_C"/>
</dbReference>
<name>A0A7I9V716_9ACTN</name>
<comment type="caution">
    <text evidence="3">The sequence shown here is derived from an EMBL/GenBank/DDBJ whole genome shotgun (WGS) entry which is preliminary data.</text>
</comment>